<sequence length="116" mass="13292">MRKFKFRLAFSAYTTLIGALSAVHESDLMLPLFHQMEELGYEVDAHLFTTLIRVGKVDIAWKFFHEMKADGLAPDDVTYTSMIGVLCKANRLDEAVELYEQMATIGKFHVYMLIKP</sequence>
<gene>
    <name evidence="1" type="ORF">Patl1_01211</name>
</gene>
<accession>A0ACC1C8C4</accession>
<organism evidence="1 2">
    <name type="scientific">Pistacia atlantica</name>
    <dbReference type="NCBI Taxonomy" id="434234"/>
    <lineage>
        <taxon>Eukaryota</taxon>
        <taxon>Viridiplantae</taxon>
        <taxon>Streptophyta</taxon>
        <taxon>Embryophyta</taxon>
        <taxon>Tracheophyta</taxon>
        <taxon>Spermatophyta</taxon>
        <taxon>Magnoliopsida</taxon>
        <taxon>eudicotyledons</taxon>
        <taxon>Gunneridae</taxon>
        <taxon>Pentapetalae</taxon>
        <taxon>rosids</taxon>
        <taxon>malvids</taxon>
        <taxon>Sapindales</taxon>
        <taxon>Anacardiaceae</taxon>
        <taxon>Pistacia</taxon>
    </lineage>
</organism>
<dbReference type="EMBL" id="CM047897">
    <property type="protein sequence ID" value="KAJ0111813.1"/>
    <property type="molecule type" value="Genomic_DNA"/>
</dbReference>
<keyword evidence="2" id="KW-1185">Reference proteome</keyword>
<reference evidence="2" key="1">
    <citation type="journal article" date="2023" name="G3 (Bethesda)">
        <title>Genome assembly and association tests identify interacting loci associated with vigor, precocity, and sex in interspecific pistachio rootstocks.</title>
        <authorList>
            <person name="Palmer W."/>
            <person name="Jacygrad E."/>
            <person name="Sagayaradj S."/>
            <person name="Cavanaugh K."/>
            <person name="Han R."/>
            <person name="Bertier L."/>
            <person name="Beede B."/>
            <person name="Kafkas S."/>
            <person name="Golino D."/>
            <person name="Preece J."/>
            <person name="Michelmore R."/>
        </authorList>
    </citation>
    <scope>NUCLEOTIDE SEQUENCE [LARGE SCALE GENOMIC DNA]</scope>
</reference>
<proteinExistence type="predicted"/>
<dbReference type="Proteomes" id="UP001164250">
    <property type="component" value="Chromosome 1"/>
</dbReference>
<protein>
    <submittedName>
        <fullName evidence="1">Uncharacterized protein</fullName>
    </submittedName>
</protein>
<comment type="caution">
    <text evidence="1">The sequence shown here is derived from an EMBL/GenBank/DDBJ whole genome shotgun (WGS) entry which is preliminary data.</text>
</comment>
<name>A0ACC1C8C4_9ROSI</name>
<evidence type="ECO:0000313" key="2">
    <source>
        <dbReference type="Proteomes" id="UP001164250"/>
    </source>
</evidence>
<evidence type="ECO:0000313" key="1">
    <source>
        <dbReference type="EMBL" id="KAJ0111813.1"/>
    </source>
</evidence>